<gene>
    <name evidence="2" type="ORF">IV203_032135</name>
</gene>
<name>A0A9K3LW49_9STRA</name>
<proteinExistence type="predicted"/>
<feature type="region of interest" description="Disordered" evidence="1">
    <location>
        <begin position="169"/>
        <end position="191"/>
    </location>
</feature>
<comment type="caution">
    <text evidence="2">The sequence shown here is derived from an EMBL/GenBank/DDBJ whole genome shotgun (WGS) entry which is preliminary data.</text>
</comment>
<reference evidence="2" key="2">
    <citation type="submission" date="2021-04" db="EMBL/GenBank/DDBJ databases">
        <authorList>
            <person name="Podell S."/>
        </authorList>
    </citation>
    <scope>NUCLEOTIDE SEQUENCE</scope>
    <source>
        <strain evidence="2">Hildebrandi</strain>
    </source>
</reference>
<organism evidence="2 3">
    <name type="scientific">Nitzschia inconspicua</name>
    <dbReference type="NCBI Taxonomy" id="303405"/>
    <lineage>
        <taxon>Eukaryota</taxon>
        <taxon>Sar</taxon>
        <taxon>Stramenopiles</taxon>
        <taxon>Ochrophyta</taxon>
        <taxon>Bacillariophyta</taxon>
        <taxon>Bacillariophyceae</taxon>
        <taxon>Bacillariophycidae</taxon>
        <taxon>Bacillariales</taxon>
        <taxon>Bacillariaceae</taxon>
        <taxon>Nitzschia</taxon>
    </lineage>
</organism>
<dbReference type="Proteomes" id="UP000693970">
    <property type="component" value="Unassembled WGS sequence"/>
</dbReference>
<accession>A0A9K3LW49</accession>
<dbReference type="AlphaFoldDB" id="A0A9K3LW49"/>
<sequence length="191" mass="21610">MSLDVHLKTPATGSICESSDYGEDDDEDSDLCYFNFVKTPGPSPEENNFVPSIACSCSNNDGRWQCNVAPEYLQALTEASFGLHYESKKYPSNHTSTYMIPTWRYATTVNVTFFRCPGQYLSLQTQVTAHIWYPGRRYGPASVGNVRIAGKHRREDLWGLNPRRVNNMHGSWNSDGNQELVEEMQNEGSPR</sequence>
<evidence type="ECO:0000313" key="2">
    <source>
        <dbReference type="EMBL" id="KAG7369392.1"/>
    </source>
</evidence>
<reference evidence="2" key="1">
    <citation type="journal article" date="2021" name="Sci. Rep.">
        <title>Diploid genomic architecture of Nitzschia inconspicua, an elite biomass production diatom.</title>
        <authorList>
            <person name="Oliver A."/>
            <person name="Podell S."/>
            <person name="Pinowska A."/>
            <person name="Traller J.C."/>
            <person name="Smith S.R."/>
            <person name="McClure R."/>
            <person name="Beliaev A."/>
            <person name="Bohutskyi P."/>
            <person name="Hill E.A."/>
            <person name="Rabines A."/>
            <person name="Zheng H."/>
            <person name="Allen L.Z."/>
            <person name="Kuo A."/>
            <person name="Grigoriev I.V."/>
            <person name="Allen A.E."/>
            <person name="Hazlebeck D."/>
            <person name="Allen E.E."/>
        </authorList>
    </citation>
    <scope>NUCLEOTIDE SEQUENCE</scope>
    <source>
        <strain evidence="2">Hildebrandi</strain>
    </source>
</reference>
<keyword evidence="3" id="KW-1185">Reference proteome</keyword>
<protein>
    <submittedName>
        <fullName evidence="2">Uncharacterized protein</fullName>
    </submittedName>
</protein>
<dbReference type="EMBL" id="JAGRRH010000006">
    <property type="protein sequence ID" value="KAG7369392.1"/>
    <property type="molecule type" value="Genomic_DNA"/>
</dbReference>
<evidence type="ECO:0000256" key="1">
    <source>
        <dbReference type="SAM" id="MobiDB-lite"/>
    </source>
</evidence>
<evidence type="ECO:0000313" key="3">
    <source>
        <dbReference type="Proteomes" id="UP000693970"/>
    </source>
</evidence>